<keyword evidence="5" id="KW-0597">Phosphoprotein</keyword>
<evidence type="ECO:0000259" key="9">
    <source>
        <dbReference type="PROSITE" id="PS50110"/>
    </source>
</evidence>
<dbReference type="Proteomes" id="UP000319143">
    <property type="component" value="Unassembled WGS sequence"/>
</dbReference>
<dbReference type="SUPFAM" id="SSF52172">
    <property type="entry name" value="CheY-like"/>
    <property type="match status" value="1"/>
</dbReference>
<dbReference type="PROSITE" id="PS00107">
    <property type="entry name" value="PROTEIN_KINASE_ATP"/>
    <property type="match status" value="1"/>
</dbReference>
<dbReference type="InterPro" id="IPR001789">
    <property type="entry name" value="Sig_transdc_resp-reg_receiver"/>
</dbReference>
<keyword evidence="1 10" id="KW-0808">Transferase</keyword>
<dbReference type="PROSITE" id="PS50011">
    <property type="entry name" value="PROTEIN_KINASE_DOM"/>
    <property type="match status" value="1"/>
</dbReference>
<evidence type="ECO:0000256" key="1">
    <source>
        <dbReference type="ARBA" id="ARBA00022679"/>
    </source>
</evidence>
<dbReference type="InterPro" id="IPR011006">
    <property type="entry name" value="CheY-like_superfamily"/>
</dbReference>
<keyword evidence="7" id="KW-0472">Membrane</keyword>
<dbReference type="CDD" id="cd00156">
    <property type="entry name" value="REC"/>
    <property type="match status" value="1"/>
</dbReference>
<dbReference type="GO" id="GO:0005524">
    <property type="term" value="F:ATP binding"/>
    <property type="evidence" value="ECO:0007669"/>
    <property type="project" value="UniProtKB-UniRule"/>
</dbReference>
<evidence type="ECO:0000313" key="10">
    <source>
        <dbReference type="EMBL" id="TWU39172.1"/>
    </source>
</evidence>
<name>A0A5C6DR94_9BACT</name>
<feature type="transmembrane region" description="Helical" evidence="7">
    <location>
        <begin position="7"/>
        <end position="28"/>
    </location>
</feature>
<dbReference type="EC" id="2.7.11.1" evidence="10"/>
<comment type="caution">
    <text evidence="10">The sequence shown here is derived from an EMBL/GenBank/DDBJ whole genome shotgun (WGS) entry which is preliminary data.</text>
</comment>
<keyword evidence="4 6" id="KW-0067">ATP-binding</keyword>
<dbReference type="SMART" id="SM00448">
    <property type="entry name" value="REC"/>
    <property type="match status" value="1"/>
</dbReference>
<proteinExistence type="predicted"/>
<evidence type="ECO:0000256" key="4">
    <source>
        <dbReference type="ARBA" id="ARBA00022840"/>
    </source>
</evidence>
<evidence type="ECO:0000256" key="2">
    <source>
        <dbReference type="ARBA" id="ARBA00022741"/>
    </source>
</evidence>
<dbReference type="PANTHER" id="PTHR43289">
    <property type="entry name" value="MITOGEN-ACTIVATED PROTEIN KINASE KINASE KINASE 20-RELATED"/>
    <property type="match status" value="1"/>
</dbReference>
<dbReference type="Gene3D" id="1.10.510.10">
    <property type="entry name" value="Transferase(Phosphotransferase) domain 1"/>
    <property type="match status" value="1"/>
</dbReference>
<dbReference type="PANTHER" id="PTHR43289:SF6">
    <property type="entry name" value="SERINE_THREONINE-PROTEIN KINASE NEKL-3"/>
    <property type="match status" value="1"/>
</dbReference>
<dbReference type="InterPro" id="IPR008271">
    <property type="entry name" value="Ser/Thr_kinase_AS"/>
</dbReference>
<sequence>MSRERIYRWLICLVVTTAVVAAVVIQWFSGTTAGAAFVLLSLWGASRFLSPLMAKLVALAVVMGSVSTLMLQNSATLIEGLDQMAVITGAMLVWRREYQEYVNVDLHPSHLMGELPLPFEDDAAATISVDSDRDPLGHLRVSEIAGRDLLERMKHSKAFLPKQIDRVQRFITKRSDTSVSMERVVNAGLLTEFQAMHLHWGREDQLRFDKYSLAEMIGRGGMSTVYRAMNMERGETVALKLMAANEKAICRAQRETEIAKQLAHKNIVVAYDSGRIRSRFYIEMEYVSGSDLHQIVKRNGPLPESTALNYAVQIARGLQHAHAKGLIHRDVKPGNILVTADGVVKITDLGLARNMGLDDQDREYRTNPHHLVGTIEFMSPEQALHENDVDERADIYSLGATLFFLLTGQTRVIGKTVGQQITNLVSKRRFLSSRKLGVREEVAKLIDLLCDHHPDHRIESMTSVIPALESLLGGQEQGKGAIHVLIVEDNHDDRAAARRMLGRVNRSLRIAEATTLGDCHRIMQNGNDSAKVDLVLLDLNLPDSAGVETIKRFRLFCSTTPLVVMTGITDPEYCARCIEAGANDYLPKGHATAESLERSIFMTLARSRIESEESDDDSGVFGN</sequence>
<dbReference type="Pfam" id="PF00072">
    <property type="entry name" value="Response_reg"/>
    <property type="match status" value="1"/>
</dbReference>
<dbReference type="EMBL" id="SJPV01000003">
    <property type="protein sequence ID" value="TWU39172.1"/>
    <property type="molecule type" value="Genomic_DNA"/>
</dbReference>
<keyword evidence="7" id="KW-0812">Transmembrane</keyword>
<accession>A0A5C6DR94</accession>
<dbReference type="Gene3D" id="3.40.50.2300">
    <property type="match status" value="1"/>
</dbReference>
<dbReference type="SUPFAM" id="SSF56112">
    <property type="entry name" value="Protein kinase-like (PK-like)"/>
    <property type="match status" value="1"/>
</dbReference>
<feature type="modified residue" description="4-aspartylphosphate" evidence="5">
    <location>
        <position position="538"/>
    </location>
</feature>
<dbReference type="InterPro" id="IPR000719">
    <property type="entry name" value="Prot_kinase_dom"/>
</dbReference>
<dbReference type="RefSeq" id="WP_146525843.1">
    <property type="nucleotide sequence ID" value="NZ_SJPV01000003.1"/>
</dbReference>
<keyword evidence="7" id="KW-1133">Transmembrane helix</keyword>
<keyword evidence="2 6" id="KW-0547">Nucleotide-binding</keyword>
<evidence type="ECO:0000313" key="11">
    <source>
        <dbReference type="Proteomes" id="UP000319143"/>
    </source>
</evidence>
<dbReference type="SMART" id="SM00220">
    <property type="entry name" value="S_TKc"/>
    <property type="match status" value="1"/>
</dbReference>
<evidence type="ECO:0000256" key="5">
    <source>
        <dbReference type="PROSITE-ProRule" id="PRU00169"/>
    </source>
</evidence>
<feature type="binding site" evidence="6">
    <location>
        <position position="240"/>
    </location>
    <ligand>
        <name>ATP</name>
        <dbReference type="ChEBI" id="CHEBI:30616"/>
    </ligand>
</feature>
<evidence type="ECO:0000256" key="6">
    <source>
        <dbReference type="PROSITE-ProRule" id="PRU10141"/>
    </source>
</evidence>
<feature type="domain" description="Response regulatory" evidence="9">
    <location>
        <begin position="483"/>
        <end position="603"/>
    </location>
</feature>
<dbReference type="PROSITE" id="PS00108">
    <property type="entry name" value="PROTEIN_KINASE_ST"/>
    <property type="match status" value="1"/>
</dbReference>
<dbReference type="GO" id="GO:0004674">
    <property type="term" value="F:protein serine/threonine kinase activity"/>
    <property type="evidence" value="ECO:0007669"/>
    <property type="project" value="UniProtKB-EC"/>
</dbReference>
<evidence type="ECO:0000256" key="3">
    <source>
        <dbReference type="ARBA" id="ARBA00022777"/>
    </source>
</evidence>
<dbReference type="GO" id="GO:0000160">
    <property type="term" value="P:phosphorelay signal transduction system"/>
    <property type="evidence" value="ECO:0007669"/>
    <property type="project" value="InterPro"/>
</dbReference>
<protein>
    <submittedName>
        <fullName evidence="10">Serine/threonine-protein kinase PrkC</fullName>
        <ecNumber evidence="10">2.7.11.1</ecNumber>
    </submittedName>
</protein>
<evidence type="ECO:0000259" key="8">
    <source>
        <dbReference type="PROSITE" id="PS50011"/>
    </source>
</evidence>
<keyword evidence="11" id="KW-1185">Reference proteome</keyword>
<keyword evidence="3 10" id="KW-0418">Kinase</keyword>
<organism evidence="10 11">
    <name type="scientific">Novipirellula artificiosorum</name>
    <dbReference type="NCBI Taxonomy" id="2528016"/>
    <lineage>
        <taxon>Bacteria</taxon>
        <taxon>Pseudomonadati</taxon>
        <taxon>Planctomycetota</taxon>
        <taxon>Planctomycetia</taxon>
        <taxon>Pirellulales</taxon>
        <taxon>Pirellulaceae</taxon>
        <taxon>Novipirellula</taxon>
    </lineage>
</organism>
<dbReference type="CDD" id="cd14014">
    <property type="entry name" value="STKc_PknB_like"/>
    <property type="match status" value="1"/>
</dbReference>
<gene>
    <name evidence="10" type="primary">prkC_8</name>
    <name evidence="10" type="ORF">Poly41_19940</name>
</gene>
<dbReference type="PROSITE" id="PS50110">
    <property type="entry name" value="RESPONSE_REGULATORY"/>
    <property type="match status" value="1"/>
</dbReference>
<evidence type="ECO:0000256" key="7">
    <source>
        <dbReference type="SAM" id="Phobius"/>
    </source>
</evidence>
<reference evidence="10 11" key="1">
    <citation type="submission" date="2019-02" db="EMBL/GenBank/DDBJ databases">
        <title>Deep-cultivation of Planctomycetes and their phenomic and genomic characterization uncovers novel biology.</title>
        <authorList>
            <person name="Wiegand S."/>
            <person name="Jogler M."/>
            <person name="Boedeker C."/>
            <person name="Pinto D."/>
            <person name="Vollmers J."/>
            <person name="Rivas-Marin E."/>
            <person name="Kohn T."/>
            <person name="Peeters S.H."/>
            <person name="Heuer A."/>
            <person name="Rast P."/>
            <person name="Oberbeckmann S."/>
            <person name="Bunk B."/>
            <person name="Jeske O."/>
            <person name="Meyerdierks A."/>
            <person name="Storesund J.E."/>
            <person name="Kallscheuer N."/>
            <person name="Luecker S."/>
            <person name="Lage O.M."/>
            <person name="Pohl T."/>
            <person name="Merkel B.J."/>
            <person name="Hornburger P."/>
            <person name="Mueller R.-W."/>
            <person name="Bruemmer F."/>
            <person name="Labrenz M."/>
            <person name="Spormann A.M."/>
            <person name="Op Den Camp H."/>
            <person name="Overmann J."/>
            <person name="Amann R."/>
            <person name="Jetten M.S.M."/>
            <person name="Mascher T."/>
            <person name="Medema M.H."/>
            <person name="Devos D.P."/>
            <person name="Kaster A.-K."/>
            <person name="Ovreas L."/>
            <person name="Rohde M."/>
            <person name="Galperin M.Y."/>
            <person name="Jogler C."/>
        </authorList>
    </citation>
    <scope>NUCLEOTIDE SEQUENCE [LARGE SCALE GENOMIC DNA]</scope>
    <source>
        <strain evidence="10 11">Poly41</strain>
    </source>
</reference>
<dbReference type="InterPro" id="IPR011009">
    <property type="entry name" value="Kinase-like_dom_sf"/>
</dbReference>
<feature type="domain" description="Protein kinase" evidence="8">
    <location>
        <begin position="211"/>
        <end position="472"/>
    </location>
</feature>
<dbReference type="AlphaFoldDB" id="A0A5C6DR94"/>
<dbReference type="InterPro" id="IPR017441">
    <property type="entry name" value="Protein_kinase_ATP_BS"/>
</dbReference>
<dbReference type="Gene3D" id="3.30.200.20">
    <property type="entry name" value="Phosphorylase Kinase, domain 1"/>
    <property type="match status" value="1"/>
</dbReference>
<dbReference type="OrthoDB" id="263603at2"/>
<dbReference type="Pfam" id="PF00069">
    <property type="entry name" value="Pkinase"/>
    <property type="match status" value="1"/>
</dbReference>